<evidence type="ECO:0000256" key="1">
    <source>
        <dbReference type="SAM" id="MobiDB-lite"/>
    </source>
</evidence>
<name>A0A6N7Q037_9BACT</name>
<reference evidence="2 3" key="1">
    <citation type="submission" date="2019-10" db="EMBL/GenBank/DDBJ databases">
        <title>A soil myxobacterium in the family Polyangiaceae.</title>
        <authorList>
            <person name="Li Y."/>
            <person name="Wang J."/>
        </authorList>
    </citation>
    <scope>NUCLEOTIDE SEQUENCE [LARGE SCALE GENOMIC DNA]</scope>
    <source>
        <strain evidence="2 3">DSM 14734</strain>
    </source>
</reference>
<evidence type="ECO:0000313" key="3">
    <source>
        <dbReference type="Proteomes" id="UP000440224"/>
    </source>
</evidence>
<dbReference type="Proteomes" id="UP000440224">
    <property type="component" value="Unassembled WGS sequence"/>
</dbReference>
<comment type="caution">
    <text evidence="2">The sequence shown here is derived from an EMBL/GenBank/DDBJ whole genome shotgun (WGS) entry which is preliminary data.</text>
</comment>
<dbReference type="RefSeq" id="WP_153824611.1">
    <property type="nucleotide sequence ID" value="NZ_WJIE01000021.1"/>
</dbReference>
<sequence length="233" mass="25848">MATHPFATAEAADEDAEPTLVAARVAEPPPSGIRASTPPGDDRDTLFDPACIPPNTPIRRAARFLLWIPVSLWRALRRFGQRLAERLDPPPLRTLLPPPPPLHRGALRQDDLGEHLLNNLFRISPAYVRAAVHVSRLVQEIQSYPAQERLTWFAHFALSRMCATSDGPVPIAWIRARMPEALRSEVTRALEQLEEEGIITLLSRETEDPAVVAGGISNAVRGRLTHAELLRDL</sequence>
<dbReference type="AlphaFoldDB" id="A0A6N7Q037"/>
<protein>
    <submittedName>
        <fullName evidence="2">Uncharacterized protein</fullName>
    </submittedName>
</protein>
<keyword evidence="3" id="KW-1185">Reference proteome</keyword>
<accession>A0A6N7Q037</accession>
<feature type="region of interest" description="Disordered" evidence="1">
    <location>
        <begin position="1"/>
        <end position="46"/>
    </location>
</feature>
<evidence type="ECO:0000313" key="2">
    <source>
        <dbReference type="EMBL" id="MRG97832.1"/>
    </source>
</evidence>
<dbReference type="EMBL" id="WJIE01000021">
    <property type="protein sequence ID" value="MRG97832.1"/>
    <property type="molecule type" value="Genomic_DNA"/>
</dbReference>
<gene>
    <name evidence="2" type="ORF">GF068_38820</name>
</gene>
<organism evidence="2 3">
    <name type="scientific">Polyangium spumosum</name>
    <dbReference type="NCBI Taxonomy" id="889282"/>
    <lineage>
        <taxon>Bacteria</taxon>
        <taxon>Pseudomonadati</taxon>
        <taxon>Myxococcota</taxon>
        <taxon>Polyangia</taxon>
        <taxon>Polyangiales</taxon>
        <taxon>Polyangiaceae</taxon>
        <taxon>Polyangium</taxon>
    </lineage>
</organism>
<proteinExistence type="predicted"/>